<dbReference type="SMART" id="SM00388">
    <property type="entry name" value="HisKA"/>
    <property type="match status" value="1"/>
</dbReference>
<dbReference type="GO" id="GO:0000155">
    <property type="term" value="F:phosphorelay sensor kinase activity"/>
    <property type="evidence" value="ECO:0007669"/>
    <property type="project" value="InterPro"/>
</dbReference>
<keyword evidence="12" id="KW-0902">Two-component regulatory system</keyword>
<evidence type="ECO:0000313" key="18">
    <source>
        <dbReference type="EMBL" id="QLY79453.1"/>
    </source>
</evidence>
<evidence type="ECO:0000256" key="7">
    <source>
        <dbReference type="ARBA" id="ARBA00022692"/>
    </source>
</evidence>
<evidence type="ECO:0000256" key="12">
    <source>
        <dbReference type="ARBA" id="ARBA00023012"/>
    </source>
</evidence>
<evidence type="ECO:0000256" key="10">
    <source>
        <dbReference type="ARBA" id="ARBA00022840"/>
    </source>
</evidence>
<dbReference type="InterPro" id="IPR003660">
    <property type="entry name" value="HAMP_dom"/>
</dbReference>
<evidence type="ECO:0000259" key="17">
    <source>
        <dbReference type="PROSITE" id="PS50885"/>
    </source>
</evidence>
<dbReference type="EMBL" id="CP059378">
    <property type="protein sequence ID" value="QLY79453.1"/>
    <property type="molecule type" value="Genomic_DNA"/>
</dbReference>
<proteinExistence type="predicted"/>
<dbReference type="InterPro" id="IPR005467">
    <property type="entry name" value="His_kinase_dom"/>
</dbReference>
<dbReference type="KEGG" id="cint:HZF06_20840"/>
<dbReference type="AlphaFoldDB" id="A0A7D6ZTM7"/>
<comment type="catalytic activity">
    <reaction evidence="1">
        <text>ATP + protein L-histidine = ADP + protein N-phospho-L-histidine.</text>
        <dbReference type="EC" id="2.7.13.3"/>
    </reaction>
</comment>
<dbReference type="Pfam" id="PF02518">
    <property type="entry name" value="HATPase_c"/>
    <property type="match status" value="1"/>
</dbReference>
<keyword evidence="5" id="KW-0597">Phosphoprotein</keyword>
<dbReference type="Gene3D" id="1.10.287.130">
    <property type="match status" value="1"/>
</dbReference>
<protein>
    <recommendedName>
        <fullName evidence="3">histidine kinase</fullName>
        <ecNumber evidence="3">2.7.13.3</ecNumber>
    </recommendedName>
</protein>
<feature type="coiled-coil region" evidence="14">
    <location>
        <begin position="281"/>
        <end position="324"/>
    </location>
</feature>
<feature type="transmembrane region" description="Helical" evidence="15">
    <location>
        <begin position="12"/>
        <end position="32"/>
    </location>
</feature>
<keyword evidence="7 15" id="KW-0812">Transmembrane</keyword>
<evidence type="ECO:0000256" key="4">
    <source>
        <dbReference type="ARBA" id="ARBA00022475"/>
    </source>
</evidence>
<dbReference type="SUPFAM" id="SSF55874">
    <property type="entry name" value="ATPase domain of HSP90 chaperone/DNA topoisomerase II/histidine kinase"/>
    <property type="match status" value="1"/>
</dbReference>
<evidence type="ECO:0000256" key="14">
    <source>
        <dbReference type="SAM" id="Coils"/>
    </source>
</evidence>
<keyword evidence="13 15" id="KW-0472">Membrane</keyword>
<evidence type="ECO:0000259" key="16">
    <source>
        <dbReference type="PROSITE" id="PS50109"/>
    </source>
</evidence>
<evidence type="ECO:0000256" key="15">
    <source>
        <dbReference type="SAM" id="Phobius"/>
    </source>
</evidence>
<dbReference type="Gene3D" id="6.10.340.10">
    <property type="match status" value="1"/>
</dbReference>
<feature type="domain" description="HAMP" evidence="17">
    <location>
        <begin position="189"/>
        <end position="242"/>
    </location>
</feature>
<dbReference type="CDD" id="cd06225">
    <property type="entry name" value="HAMP"/>
    <property type="match status" value="1"/>
</dbReference>
<evidence type="ECO:0000256" key="13">
    <source>
        <dbReference type="ARBA" id="ARBA00023136"/>
    </source>
</evidence>
<organism evidence="18 19">
    <name type="scientific">Clostridium intestinale</name>
    <dbReference type="NCBI Taxonomy" id="36845"/>
    <lineage>
        <taxon>Bacteria</taxon>
        <taxon>Bacillati</taxon>
        <taxon>Bacillota</taxon>
        <taxon>Clostridia</taxon>
        <taxon>Eubacteriales</taxon>
        <taxon>Clostridiaceae</taxon>
        <taxon>Clostridium</taxon>
    </lineage>
</organism>
<keyword evidence="10" id="KW-0067">ATP-binding</keyword>
<evidence type="ECO:0000256" key="9">
    <source>
        <dbReference type="ARBA" id="ARBA00022777"/>
    </source>
</evidence>
<sequence length="463" mass="53434">MKLSLVKKLSIAFLITVLVSLILTSFISNYYVNKNFQQYLVHEHKTKIDNIIKLVEDIYNEQDQFSNINKDEIQRYSETQELYIEIKDLNNNVIYTSGSSHLQHRNMMQNMMESSTTNFYMMTLEDYTESDYTLTKNDKNIGAMTIGYFGTSYLSAGSVTFINTLNKSFILSTIIALFFGFIVSIVISKQISKPITNITHIANKMRDGDLKVRSLVNTNTEELYELSNSINYLAETLNNQEMLRKRLTSDISHELRTPLTTLKTHLEAFIDGIWEPTTERLETFHEEIERLTKLVDNLRNLAKLEEANVNLNKININISKELEKIIDTFKPLYIKENYQLTSSITPDINLKVDKDKFRQIMNNLLSNSYRYLIPNGKVQIILKKEKHTVLIEVIDNGIGIPEEDIPYIFERFYRSDISRAKNTGGSGIGLTITKRLVESHDGKISVKSKLNEGTKFIIELPLK</sequence>
<dbReference type="Gene3D" id="3.30.565.10">
    <property type="entry name" value="Histidine kinase-like ATPase, C-terminal domain"/>
    <property type="match status" value="1"/>
</dbReference>
<dbReference type="CDD" id="cd00082">
    <property type="entry name" value="HisKA"/>
    <property type="match status" value="1"/>
</dbReference>
<keyword evidence="11 15" id="KW-1133">Transmembrane helix</keyword>
<dbReference type="InterPro" id="IPR003594">
    <property type="entry name" value="HATPase_dom"/>
</dbReference>
<dbReference type="EC" id="2.7.13.3" evidence="3"/>
<dbReference type="PANTHER" id="PTHR45528">
    <property type="entry name" value="SENSOR HISTIDINE KINASE CPXA"/>
    <property type="match status" value="1"/>
</dbReference>
<evidence type="ECO:0000256" key="3">
    <source>
        <dbReference type="ARBA" id="ARBA00012438"/>
    </source>
</evidence>
<dbReference type="InterPro" id="IPR004358">
    <property type="entry name" value="Sig_transdc_His_kin-like_C"/>
</dbReference>
<evidence type="ECO:0000256" key="11">
    <source>
        <dbReference type="ARBA" id="ARBA00022989"/>
    </source>
</evidence>
<dbReference type="RefSeq" id="WP_021800240.1">
    <property type="nucleotide sequence ID" value="NZ_CP059378.1"/>
</dbReference>
<evidence type="ECO:0000256" key="2">
    <source>
        <dbReference type="ARBA" id="ARBA00004651"/>
    </source>
</evidence>
<evidence type="ECO:0000256" key="8">
    <source>
        <dbReference type="ARBA" id="ARBA00022741"/>
    </source>
</evidence>
<keyword evidence="14" id="KW-0175">Coiled coil</keyword>
<dbReference type="Pfam" id="PF00672">
    <property type="entry name" value="HAMP"/>
    <property type="match status" value="1"/>
</dbReference>
<dbReference type="InterPro" id="IPR050398">
    <property type="entry name" value="HssS/ArlS-like"/>
</dbReference>
<feature type="transmembrane region" description="Helical" evidence="15">
    <location>
        <begin position="169"/>
        <end position="187"/>
    </location>
</feature>
<evidence type="ECO:0000256" key="6">
    <source>
        <dbReference type="ARBA" id="ARBA00022679"/>
    </source>
</evidence>
<evidence type="ECO:0000256" key="1">
    <source>
        <dbReference type="ARBA" id="ARBA00000085"/>
    </source>
</evidence>
<dbReference type="SUPFAM" id="SSF158472">
    <property type="entry name" value="HAMP domain-like"/>
    <property type="match status" value="1"/>
</dbReference>
<dbReference type="InterPro" id="IPR003661">
    <property type="entry name" value="HisK_dim/P_dom"/>
</dbReference>
<dbReference type="PANTHER" id="PTHR45528:SF1">
    <property type="entry name" value="SENSOR HISTIDINE KINASE CPXA"/>
    <property type="match status" value="1"/>
</dbReference>
<accession>A0A7D6ZTM7</accession>
<dbReference type="Pfam" id="PF00512">
    <property type="entry name" value="HisKA"/>
    <property type="match status" value="1"/>
</dbReference>
<dbReference type="Proteomes" id="UP000512286">
    <property type="component" value="Chromosome"/>
</dbReference>
<keyword evidence="6" id="KW-0808">Transferase</keyword>
<name>A0A7D6ZTM7_9CLOT</name>
<evidence type="ECO:0000256" key="5">
    <source>
        <dbReference type="ARBA" id="ARBA00022553"/>
    </source>
</evidence>
<keyword evidence="4" id="KW-1003">Cell membrane</keyword>
<keyword evidence="9 18" id="KW-0418">Kinase</keyword>
<dbReference type="InterPro" id="IPR036097">
    <property type="entry name" value="HisK_dim/P_sf"/>
</dbReference>
<reference evidence="18 19" key="1">
    <citation type="submission" date="2020-07" db="EMBL/GenBank/DDBJ databases">
        <title>Electron transfer.</title>
        <authorList>
            <person name="Huang L."/>
            <person name="Liu X."/>
            <person name="Zhou S."/>
        </authorList>
    </citation>
    <scope>NUCLEOTIDE SEQUENCE [LARGE SCALE GENOMIC DNA]</scope>
    <source>
        <strain evidence="18 19">Lx1</strain>
    </source>
</reference>
<gene>
    <name evidence="18" type="ORF">HZF06_20840</name>
</gene>
<dbReference type="InterPro" id="IPR036890">
    <property type="entry name" value="HATPase_C_sf"/>
</dbReference>
<dbReference type="PRINTS" id="PR00344">
    <property type="entry name" value="BCTRLSENSOR"/>
</dbReference>
<dbReference type="SMART" id="SM00304">
    <property type="entry name" value="HAMP"/>
    <property type="match status" value="1"/>
</dbReference>
<feature type="domain" description="Histidine kinase" evidence="16">
    <location>
        <begin position="250"/>
        <end position="463"/>
    </location>
</feature>
<evidence type="ECO:0000313" key="19">
    <source>
        <dbReference type="Proteomes" id="UP000512286"/>
    </source>
</evidence>
<dbReference type="PROSITE" id="PS50109">
    <property type="entry name" value="HIS_KIN"/>
    <property type="match status" value="1"/>
</dbReference>
<dbReference type="FunFam" id="3.30.565.10:FF:000006">
    <property type="entry name" value="Sensor histidine kinase WalK"/>
    <property type="match status" value="1"/>
</dbReference>
<dbReference type="SMART" id="SM00387">
    <property type="entry name" value="HATPase_c"/>
    <property type="match status" value="1"/>
</dbReference>
<dbReference type="GO" id="GO:0005886">
    <property type="term" value="C:plasma membrane"/>
    <property type="evidence" value="ECO:0007669"/>
    <property type="project" value="UniProtKB-SubCell"/>
</dbReference>
<dbReference type="GO" id="GO:0005524">
    <property type="term" value="F:ATP binding"/>
    <property type="evidence" value="ECO:0007669"/>
    <property type="project" value="UniProtKB-KW"/>
</dbReference>
<feature type="transmembrane region" description="Helical" evidence="15">
    <location>
        <begin position="141"/>
        <end position="162"/>
    </location>
</feature>
<comment type="subcellular location">
    <subcellularLocation>
        <location evidence="2">Cell membrane</location>
        <topology evidence="2">Multi-pass membrane protein</topology>
    </subcellularLocation>
</comment>
<keyword evidence="8" id="KW-0547">Nucleotide-binding</keyword>
<dbReference type="CDD" id="cd00075">
    <property type="entry name" value="HATPase"/>
    <property type="match status" value="1"/>
</dbReference>
<dbReference type="SUPFAM" id="SSF47384">
    <property type="entry name" value="Homodimeric domain of signal transducing histidine kinase"/>
    <property type="match status" value="1"/>
</dbReference>
<dbReference type="PROSITE" id="PS50885">
    <property type="entry name" value="HAMP"/>
    <property type="match status" value="1"/>
</dbReference>